<feature type="transmembrane region" description="Helical" evidence="1">
    <location>
        <begin position="54"/>
        <end position="73"/>
    </location>
</feature>
<gene>
    <name evidence="2" type="ORF">CTheo_4596</name>
</gene>
<organism evidence="2 3">
    <name type="scientific">Ceratobasidium theobromae</name>
    <dbReference type="NCBI Taxonomy" id="1582974"/>
    <lineage>
        <taxon>Eukaryota</taxon>
        <taxon>Fungi</taxon>
        <taxon>Dikarya</taxon>
        <taxon>Basidiomycota</taxon>
        <taxon>Agaricomycotina</taxon>
        <taxon>Agaricomycetes</taxon>
        <taxon>Cantharellales</taxon>
        <taxon>Ceratobasidiaceae</taxon>
        <taxon>Ceratobasidium</taxon>
    </lineage>
</organism>
<feature type="transmembrane region" description="Helical" evidence="1">
    <location>
        <begin position="94"/>
        <end position="112"/>
    </location>
</feature>
<sequence>MAGNRGSLRRFRQPDGRMRLMNMFQQKQNLVSNPAPDFITGCIFTSDPLAFIPYIAPFVYETALFLMTVYKTWKISRNQVSTPIATRLMRDGSNYYFVVIGTLVFVGLGSLSPQLSPAVNGSGIFLSILSSMCSRLILSTRSFYDEADVSDEFLEMDALPTYLSGLNSQSRGHGVVVEISTVTTQDNAKKHAPVRPT</sequence>
<accession>A0A5N5QK09</accession>
<evidence type="ECO:0000313" key="2">
    <source>
        <dbReference type="EMBL" id="KAB5591964.1"/>
    </source>
</evidence>
<dbReference type="AlphaFoldDB" id="A0A5N5QK09"/>
<evidence type="ECO:0000256" key="1">
    <source>
        <dbReference type="SAM" id="Phobius"/>
    </source>
</evidence>
<evidence type="ECO:0000313" key="3">
    <source>
        <dbReference type="Proteomes" id="UP000383932"/>
    </source>
</evidence>
<dbReference type="OrthoDB" id="2958007at2759"/>
<evidence type="ECO:0008006" key="4">
    <source>
        <dbReference type="Google" id="ProtNLM"/>
    </source>
</evidence>
<dbReference type="Proteomes" id="UP000383932">
    <property type="component" value="Unassembled WGS sequence"/>
</dbReference>
<protein>
    <recommendedName>
        <fullName evidence="4">Transmembrane protein</fullName>
    </recommendedName>
</protein>
<keyword evidence="3" id="KW-1185">Reference proteome</keyword>
<keyword evidence="1" id="KW-1133">Transmembrane helix</keyword>
<keyword evidence="1" id="KW-0472">Membrane</keyword>
<comment type="caution">
    <text evidence="2">The sequence shown here is derived from an EMBL/GenBank/DDBJ whole genome shotgun (WGS) entry which is preliminary data.</text>
</comment>
<keyword evidence="1" id="KW-0812">Transmembrane</keyword>
<dbReference type="EMBL" id="SSOP01000081">
    <property type="protein sequence ID" value="KAB5591964.1"/>
    <property type="molecule type" value="Genomic_DNA"/>
</dbReference>
<reference evidence="2 3" key="1">
    <citation type="journal article" date="2019" name="Fungal Biol. Biotechnol.">
        <title>Draft genome sequence of fastidious pathogen Ceratobasidium theobromae, which causes vascular-streak dieback in Theobroma cacao.</title>
        <authorList>
            <person name="Ali S.S."/>
            <person name="Asman A."/>
            <person name="Shao J."/>
            <person name="Firmansyah A.P."/>
            <person name="Susilo A.W."/>
            <person name="Rosmana A."/>
            <person name="McMahon P."/>
            <person name="Junaid M."/>
            <person name="Guest D."/>
            <person name="Kheng T.Y."/>
            <person name="Meinhardt L.W."/>
            <person name="Bailey B.A."/>
        </authorList>
    </citation>
    <scope>NUCLEOTIDE SEQUENCE [LARGE SCALE GENOMIC DNA]</scope>
    <source>
        <strain evidence="2 3">CT2</strain>
    </source>
</reference>
<proteinExistence type="predicted"/>
<name>A0A5N5QK09_9AGAM</name>